<proteinExistence type="predicted"/>
<protein>
    <submittedName>
        <fullName evidence="1">Spore protease GPR related protein</fullName>
    </submittedName>
</protein>
<keyword evidence="1" id="KW-0378">Hydrolase</keyword>
<accession>A0A1Q5T998</accession>
<dbReference type="InterPro" id="IPR023430">
    <property type="entry name" value="Pept_HybD-like_dom_sf"/>
</dbReference>
<dbReference type="SUPFAM" id="SSF53163">
    <property type="entry name" value="HybD-like"/>
    <property type="match status" value="1"/>
</dbReference>
<dbReference type="AlphaFoldDB" id="A0A1Q5T998"/>
<dbReference type="EMBL" id="MQMG01000002">
    <property type="protein sequence ID" value="OKO96816.1"/>
    <property type="molecule type" value="Genomic_DNA"/>
</dbReference>
<sequence length="231" mass="25689">MKCISFFYFPYTVNTFETKVGVKRMSIPSIFFSSKEERNRVFYDEQGAVSSIGWRVASLLPDPLVQPVAIVCIGTDRSTGDSLGPLVGTMLKEKRLTRFHVYGTLEEPIHAVNLEEKVEAIRLIHNDPFMIAVDACLGRLKSVGAITIAKGPVRPGAGVNKQLLPVGDAHITGVVNVSGFMEFFVLQNTRLHLVMNMAKTIANGIYEAERFILRKERLAAPPLSTDRHSLW</sequence>
<dbReference type="InterPro" id="IPR009665">
    <property type="entry name" value="YyaC"/>
</dbReference>
<comment type="caution">
    <text evidence="1">The sequence shown here is derived from an EMBL/GenBank/DDBJ whole genome shotgun (WGS) entry which is preliminary data.</text>
</comment>
<reference evidence="1 2" key="1">
    <citation type="submission" date="2016-11" db="EMBL/GenBank/DDBJ databases">
        <authorList>
            <person name="Kadnikov V."/>
            <person name="Nazina T."/>
        </authorList>
    </citation>
    <scope>NUCLEOTIDE SEQUENCE [LARGE SCALE GENOMIC DNA]</scope>
    <source>
        <strain evidence="1 2">1017</strain>
    </source>
</reference>
<dbReference type="Proteomes" id="UP000186030">
    <property type="component" value="Unassembled WGS sequence"/>
</dbReference>
<dbReference type="Pfam" id="PF06866">
    <property type="entry name" value="DUF1256"/>
    <property type="match status" value="1"/>
</dbReference>
<keyword evidence="1" id="KW-0645">Protease</keyword>
<reference evidence="2" key="2">
    <citation type="submission" date="2017-01" db="EMBL/GenBank/DDBJ databases">
        <title>Genome sequencing and annotation of Geobacillus sp. 1017, a Hydrocarbon-Oxidizing Thermophilic Bacterium Isolated from a Heavy Oil Reservoir (China).</title>
        <authorList>
            <person name="Kadnikov V.V."/>
            <person name="Mardanov A.V."/>
            <person name="Poltaraus A.B."/>
            <person name="Sokolova D.S."/>
            <person name="Semenova E.M."/>
            <person name="Ravin N.V."/>
            <person name="Tourova T.P."/>
            <person name="Nazina T.N."/>
        </authorList>
    </citation>
    <scope>NUCLEOTIDE SEQUENCE [LARGE SCALE GENOMIC DNA]</scope>
    <source>
        <strain evidence="2">1017</strain>
    </source>
</reference>
<dbReference type="NCBIfam" id="TIGR02841">
    <property type="entry name" value="spore_YyaC"/>
    <property type="match status" value="1"/>
</dbReference>
<dbReference type="GO" id="GO:0006508">
    <property type="term" value="P:proteolysis"/>
    <property type="evidence" value="ECO:0007669"/>
    <property type="project" value="UniProtKB-KW"/>
</dbReference>
<dbReference type="GO" id="GO:0008233">
    <property type="term" value="F:peptidase activity"/>
    <property type="evidence" value="ECO:0007669"/>
    <property type="project" value="UniProtKB-KW"/>
</dbReference>
<gene>
    <name evidence="1" type="ORF">BRO54_0369</name>
</gene>
<name>A0A1Q5T998_9BACL</name>
<organism evidence="1 2">
    <name type="scientific">Geobacillus proteiniphilus</name>
    <dbReference type="NCBI Taxonomy" id="860353"/>
    <lineage>
        <taxon>Bacteria</taxon>
        <taxon>Bacillati</taxon>
        <taxon>Bacillota</taxon>
        <taxon>Bacilli</taxon>
        <taxon>Bacillales</taxon>
        <taxon>Anoxybacillaceae</taxon>
        <taxon>Geobacillus</taxon>
    </lineage>
</organism>
<evidence type="ECO:0000313" key="2">
    <source>
        <dbReference type="Proteomes" id="UP000186030"/>
    </source>
</evidence>
<evidence type="ECO:0000313" key="1">
    <source>
        <dbReference type="EMBL" id="OKO96816.1"/>
    </source>
</evidence>